<dbReference type="KEGG" id="glj:GKIL_2053"/>
<evidence type="ECO:0000313" key="3">
    <source>
        <dbReference type="Proteomes" id="UP000017396"/>
    </source>
</evidence>
<gene>
    <name evidence="2" type="ORF">GKIL_2053</name>
</gene>
<evidence type="ECO:0000259" key="1">
    <source>
        <dbReference type="Pfam" id="PF22513"/>
    </source>
</evidence>
<protein>
    <submittedName>
        <fullName evidence="2">Bifunctional phosphopantothenoylcysteine decarboxylase/phosphopantothenate synthase</fullName>
    </submittedName>
</protein>
<dbReference type="RefSeq" id="WP_023173430.1">
    <property type="nucleotide sequence ID" value="NC_022600.1"/>
</dbReference>
<dbReference type="SUPFAM" id="SSF47598">
    <property type="entry name" value="Ribbon-helix-helix"/>
    <property type="match status" value="1"/>
</dbReference>
<dbReference type="Proteomes" id="UP000017396">
    <property type="component" value="Chromosome"/>
</dbReference>
<dbReference type="InterPro" id="IPR053853">
    <property type="entry name" value="FitA-like_RHH"/>
</dbReference>
<name>U5QL39_GLOK1</name>
<organism evidence="2 3">
    <name type="scientific">Gloeobacter kilaueensis (strain ATCC BAA-2537 / CCAP 1431/1 / ULC 316 / JS1)</name>
    <dbReference type="NCBI Taxonomy" id="1183438"/>
    <lineage>
        <taxon>Bacteria</taxon>
        <taxon>Bacillati</taxon>
        <taxon>Cyanobacteriota</taxon>
        <taxon>Cyanophyceae</taxon>
        <taxon>Gloeobacterales</taxon>
        <taxon>Gloeobacteraceae</taxon>
        <taxon>Gloeobacter</taxon>
    </lineage>
</organism>
<accession>U5QL39</accession>
<proteinExistence type="predicted"/>
<dbReference type="GO" id="GO:0006355">
    <property type="term" value="P:regulation of DNA-templated transcription"/>
    <property type="evidence" value="ECO:0007669"/>
    <property type="project" value="InterPro"/>
</dbReference>
<feature type="domain" description="Antitoxin FitA-like ribbon-helix-helix" evidence="1">
    <location>
        <begin position="2"/>
        <end position="39"/>
    </location>
</feature>
<dbReference type="InterPro" id="IPR010985">
    <property type="entry name" value="Ribbon_hlx_hlx"/>
</dbReference>
<dbReference type="STRING" id="1183438.GKIL_2053"/>
<evidence type="ECO:0000313" key="2">
    <source>
        <dbReference type="EMBL" id="AGY58299.1"/>
    </source>
</evidence>
<dbReference type="HOGENOM" id="CLU_168829_2_1_3"/>
<dbReference type="AlphaFoldDB" id="U5QL39"/>
<sequence>MASLIVRNLSDALKAKLKIRAAHNGRSMEEEVRVILSAVLSEDPPAGTNLAEQVHRRFANLGGFDLPEIAREPVQQPAWLDD</sequence>
<dbReference type="Gene3D" id="1.10.1220.10">
    <property type="entry name" value="Met repressor-like"/>
    <property type="match status" value="1"/>
</dbReference>
<reference evidence="2 3" key="1">
    <citation type="journal article" date="2013" name="PLoS ONE">
        <title>Cultivation and Complete Genome Sequencing of Gloeobacter kilaueensis sp. nov., from a Lava Cave in Kilauea Caldera, Hawai'i.</title>
        <authorList>
            <person name="Saw J.H."/>
            <person name="Schatz M."/>
            <person name="Brown M.V."/>
            <person name="Kunkel D.D."/>
            <person name="Foster J.S."/>
            <person name="Shick H."/>
            <person name="Christensen S."/>
            <person name="Hou S."/>
            <person name="Wan X."/>
            <person name="Donachie S.P."/>
        </authorList>
    </citation>
    <scope>NUCLEOTIDE SEQUENCE [LARGE SCALE GENOMIC DNA]</scope>
    <source>
        <strain evidence="3">JS</strain>
    </source>
</reference>
<keyword evidence="3" id="KW-1185">Reference proteome</keyword>
<dbReference type="Pfam" id="PF22513">
    <property type="entry name" value="FitA-like_RHH"/>
    <property type="match status" value="1"/>
</dbReference>
<dbReference type="OrthoDB" id="27260at2"/>
<dbReference type="eggNOG" id="COG4691">
    <property type="taxonomic scope" value="Bacteria"/>
</dbReference>
<dbReference type="EMBL" id="CP003587">
    <property type="protein sequence ID" value="AGY58299.1"/>
    <property type="molecule type" value="Genomic_DNA"/>
</dbReference>
<dbReference type="InterPro" id="IPR013321">
    <property type="entry name" value="Arc_rbn_hlx_hlx"/>
</dbReference>